<evidence type="ECO:0000256" key="1">
    <source>
        <dbReference type="ARBA" id="ARBA00009986"/>
    </source>
</evidence>
<dbReference type="InterPro" id="IPR012394">
    <property type="entry name" value="Aldehyde_DH_NAD(P)"/>
</dbReference>
<evidence type="ECO:0000256" key="6">
    <source>
        <dbReference type="PROSITE-ProRule" id="PRU10007"/>
    </source>
</evidence>
<dbReference type="Pfam" id="PF00171">
    <property type="entry name" value="Aldedh"/>
    <property type="match status" value="1"/>
</dbReference>
<dbReference type="PANTHER" id="PTHR43570">
    <property type="entry name" value="ALDEHYDE DEHYDROGENASE"/>
    <property type="match status" value="1"/>
</dbReference>
<evidence type="ECO:0000256" key="5">
    <source>
        <dbReference type="PIRSR" id="PIRSR036492-1"/>
    </source>
</evidence>
<dbReference type="Gene3D" id="3.40.309.10">
    <property type="entry name" value="Aldehyde Dehydrogenase, Chain A, domain 2"/>
    <property type="match status" value="1"/>
</dbReference>
<evidence type="ECO:0000313" key="10">
    <source>
        <dbReference type="Proteomes" id="UP000245086"/>
    </source>
</evidence>
<feature type="domain" description="Aldehyde dehydrogenase" evidence="8">
    <location>
        <begin position="36"/>
        <end position="455"/>
    </location>
</feature>
<dbReference type="CDD" id="cd07133">
    <property type="entry name" value="ALDH_CALDH_CalB"/>
    <property type="match status" value="1"/>
</dbReference>
<gene>
    <name evidence="9" type="primary">calB</name>
    <name evidence="9" type="ORF">PbB2_00908</name>
</gene>
<dbReference type="GO" id="GO:0006081">
    <property type="term" value="P:aldehyde metabolic process"/>
    <property type="evidence" value="ECO:0007669"/>
    <property type="project" value="InterPro"/>
</dbReference>
<proteinExistence type="inferred from homology"/>
<name>A0A2P2E855_9PROT</name>
<dbReference type="InterPro" id="IPR016163">
    <property type="entry name" value="Ald_DH_C"/>
</dbReference>
<dbReference type="PANTHER" id="PTHR43570:SF20">
    <property type="entry name" value="ALDEHYDE DEHYDROGENASE ALDX-RELATED"/>
    <property type="match status" value="1"/>
</dbReference>
<evidence type="ECO:0000256" key="4">
    <source>
        <dbReference type="PIRNR" id="PIRNR036492"/>
    </source>
</evidence>
<organism evidence="9 10">
    <name type="scientific">Candidatus Phycosocius bacilliformis</name>
    <dbReference type="NCBI Taxonomy" id="1445552"/>
    <lineage>
        <taxon>Bacteria</taxon>
        <taxon>Pseudomonadati</taxon>
        <taxon>Pseudomonadota</taxon>
        <taxon>Alphaproteobacteria</taxon>
        <taxon>Caulobacterales</taxon>
        <taxon>Caulobacterales incertae sedis</taxon>
        <taxon>Candidatus Phycosocius</taxon>
    </lineage>
</organism>
<evidence type="ECO:0000313" key="9">
    <source>
        <dbReference type="EMBL" id="GBF57243.1"/>
    </source>
</evidence>
<evidence type="ECO:0000256" key="7">
    <source>
        <dbReference type="RuleBase" id="RU003345"/>
    </source>
</evidence>
<protein>
    <recommendedName>
        <fullName evidence="4">Aldehyde dehydrogenase</fullName>
    </recommendedName>
</protein>
<dbReference type="Proteomes" id="UP000245086">
    <property type="component" value="Unassembled WGS sequence"/>
</dbReference>
<keyword evidence="3" id="KW-0520">NAD</keyword>
<comment type="similarity">
    <text evidence="1 4 7">Belongs to the aldehyde dehydrogenase family.</text>
</comment>
<accession>A0A2P2E855</accession>
<dbReference type="InterPro" id="IPR029510">
    <property type="entry name" value="Ald_DH_CS_GLU"/>
</dbReference>
<sequence>MNDMTFSVRGDAETIARLNQILAMQKSAQLRDGIPPAEVRINRIDRCIGLLVDHADQIVAALAEDFSCRARETSLLTDVAASIGPLKDAKANLAKWMRTDKRKTSPALLGLLGAKAEVRYQPKGVVGIIAPWNFPVNLTFAPLAQILAAGNRAMIKPSELTPATSELMRQMFAKAFSEEEIAVVTGDPDVGQAFSRLAFDHLIFTGGTSIGRHIMRAAAENLVPVTLELGGKSPVVVSRSADVATTADRIMAGKTLNAGQICLAPDYLLVPEEKRDELVGAITKSVTAMYPKLRDNPDYTAIISPRHFDRIQGLIADAKAKGATVVEINPAGEDFATQNGRKIPPTLVLDTQDDMAIMQEEIFGPVLPIKTYKDVKEAVGHINANDRPLGLYYFGADPVEQEYVLNNTTSGGVTVNDVIFHIAMEELPFGGIGPSGMGCYHGYEGFKEFSHARSVYSQLKKDVGPMKALRPPYGKAVRDYIAGQIKR</sequence>
<dbReference type="PIRSF" id="PIRSF036492">
    <property type="entry name" value="ALDH"/>
    <property type="match status" value="1"/>
</dbReference>
<dbReference type="GO" id="GO:0004029">
    <property type="term" value="F:aldehyde dehydrogenase (NAD+) activity"/>
    <property type="evidence" value="ECO:0007669"/>
    <property type="project" value="TreeGrafter"/>
</dbReference>
<dbReference type="GO" id="GO:0005737">
    <property type="term" value="C:cytoplasm"/>
    <property type="evidence" value="ECO:0007669"/>
    <property type="project" value="TreeGrafter"/>
</dbReference>
<dbReference type="InterPro" id="IPR016162">
    <property type="entry name" value="Ald_DH_N"/>
</dbReference>
<comment type="caution">
    <text evidence="9">The sequence shown here is derived from an EMBL/GenBank/DDBJ whole genome shotgun (WGS) entry which is preliminary data.</text>
</comment>
<keyword evidence="2 4" id="KW-0560">Oxidoreductase</keyword>
<evidence type="ECO:0000256" key="2">
    <source>
        <dbReference type="ARBA" id="ARBA00023002"/>
    </source>
</evidence>
<reference evidence="9 10" key="1">
    <citation type="journal article" date="2018" name="Genome Announc.">
        <title>Draft Genome Sequence of "Candidatus Phycosocius bacilliformis," an Alphaproteobacterial Ectosymbiont of the Hydrocarbon-Producing Green Alga Botryococcus braunii.</title>
        <authorList>
            <person name="Tanabe Y."/>
            <person name="Yamaguchi H."/>
            <person name="Watanabe M.M."/>
        </authorList>
    </citation>
    <scope>NUCLEOTIDE SEQUENCE [LARGE SCALE GENOMIC DNA]</scope>
    <source>
        <strain evidence="9 10">BOTRYCO-2</strain>
    </source>
</reference>
<feature type="active site" evidence="5 6">
    <location>
        <position position="228"/>
    </location>
</feature>
<dbReference type="SUPFAM" id="SSF53720">
    <property type="entry name" value="ALDH-like"/>
    <property type="match status" value="1"/>
</dbReference>
<dbReference type="InterPro" id="IPR015590">
    <property type="entry name" value="Aldehyde_DH_dom"/>
</dbReference>
<evidence type="ECO:0000256" key="3">
    <source>
        <dbReference type="ARBA" id="ARBA00023027"/>
    </source>
</evidence>
<dbReference type="AlphaFoldDB" id="A0A2P2E855"/>
<dbReference type="Gene3D" id="3.40.605.10">
    <property type="entry name" value="Aldehyde Dehydrogenase, Chain A, domain 1"/>
    <property type="match status" value="1"/>
</dbReference>
<feature type="active site" evidence="5">
    <location>
        <position position="262"/>
    </location>
</feature>
<dbReference type="FunFam" id="3.40.309.10:FF:000003">
    <property type="entry name" value="Aldehyde dehydrogenase"/>
    <property type="match status" value="1"/>
</dbReference>
<dbReference type="OrthoDB" id="9761688at2"/>
<evidence type="ECO:0000259" key="8">
    <source>
        <dbReference type="Pfam" id="PF00171"/>
    </source>
</evidence>
<dbReference type="InterPro" id="IPR016161">
    <property type="entry name" value="Ald_DH/histidinol_DH"/>
</dbReference>
<dbReference type="PROSITE" id="PS00687">
    <property type="entry name" value="ALDEHYDE_DEHYDR_GLU"/>
    <property type="match status" value="1"/>
</dbReference>
<keyword evidence="10" id="KW-1185">Reference proteome</keyword>
<dbReference type="EMBL" id="BFBR01000002">
    <property type="protein sequence ID" value="GBF57243.1"/>
    <property type="molecule type" value="Genomic_DNA"/>
</dbReference>